<evidence type="ECO:0000256" key="2">
    <source>
        <dbReference type="ARBA" id="ARBA00022801"/>
    </source>
</evidence>
<evidence type="ECO:0000256" key="5">
    <source>
        <dbReference type="ARBA" id="ARBA00022884"/>
    </source>
</evidence>
<dbReference type="Proteomes" id="UP000010094">
    <property type="component" value="Chromosome V"/>
</dbReference>
<evidence type="ECO:0000256" key="6">
    <source>
        <dbReference type="RuleBase" id="RU000492"/>
    </source>
</evidence>
<name>I6ZIL6_ENCRO</name>
<dbReference type="PROSITE" id="PS51194">
    <property type="entry name" value="HELICASE_CTER"/>
    <property type="match status" value="1"/>
</dbReference>
<keyword evidence="4 6" id="KW-0067">ATP-binding</keyword>
<sequence length="425" mass="48551">MIKVTIYFIFYNTLMRNLAILRSLRDKILKKTSGRRPMARVDIVQDTPQSSETTTSNTKGSQWKWPFLLNRDLMPPYPTDVQRIVIPHILAKESIGVVSKTGSGKTLSYVLPYIHILESEDKRLLVIVPTRELVSQVGQIFRKFSEDSLKVVEITGEMGIDSQRLQVSEPFDVIVSTPGRLKELVKLKSIGGFEYVVIDEADRLMQHDFRNDVTFILEEAGAKVISLFSATPFEWNGVTKISVGDVSVSRSVEEFFLYAEENEKQGILEDIFESCEDWLMKNMNVKTKCLEIKKIVVFCNTIKTCESLHKRFKGSLVLHSRRTMEERKAVVEALEEEKVVLIATDLGGRGIDIRDVDLVINYDLPKTIEVYVHRCGRAGRQKEGMSLSMVCREDKELLPKLKRLIERKGGVVPEFMDIKEDIILD</sequence>
<comment type="function">
    <text evidence="7">RNA helicase.</text>
</comment>
<dbReference type="GO" id="GO:0005524">
    <property type="term" value="F:ATP binding"/>
    <property type="evidence" value="ECO:0007669"/>
    <property type="project" value="UniProtKB-UniRule"/>
</dbReference>
<dbReference type="OrthoDB" id="10261904at2759"/>
<dbReference type="GO" id="GO:0016787">
    <property type="term" value="F:hydrolase activity"/>
    <property type="evidence" value="ECO:0007669"/>
    <property type="project" value="UniProtKB-KW"/>
</dbReference>
<dbReference type="GeneID" id="20521364"/>
<keyword evidence="5 7" id="KW-0694">RNA-binding</keyword>
<evidence type="ECO:0000259" key="9">
    <source>
        <dbReference type="PROSITE" id="PS51194"/>
    </source>
</evidence>
<feature type="domain" description="Helicase ATP-binding" evidence="8">
    <location>
        <begin position="86"/>
        <end position="250"/>
    </location>
</feature>
<dbReference type="InterPro" id="IPR027417">
    <property type="entry name" value="P-loop_NTPase"/>
</dbReference>
<dbReference type="GO" id="GO:0003723">
    <property type="term" value="F:RNA binding"/>
    <property type="evidence" value="ECO:0007669"/>
    <property type="project" value="UniProtKB-UniRule"/>
</dbReference>
<dbReference type="PANTHER" id="PTHR24031">
    <property type="entry name" value="RNA HELICASE"/>
    <property type="match status" value="1"/>
</dbReference>
<dbReference type="InterPro" id="IPR044742">
    <property type="entry name" value="DEAD/DEAH_RhlB"/>
</dbReference>
<dbReference type="AlphaFoldDB" id="I6ZIL6"/>
<dbReference type="SMART" id="SM00487">
    <property type="entry name" value="DEXDc"/>
    <property type="match status" value="1"/>
</dbReference>
<evidence type="ECO:0000259" key="8">
    <source>
        <dbReference type="PROSITE" id="PS51192"/>
    </source>
</evidence>
<dbReference type="RefSeq" id="XP_009264560.1">
    <property type="nucleotide sequence ID" value="XM_009266285.1"/>
</dbReference>
<comment type="similarity">
    <text evidence="6">Belongs to the DEAD box helicase family.</text>
</comment>
<dbReference type="EC" id="3.6.4.13" evidence="7"/>
<dbReference type="Gene3D" id="3.40.50.300">
    <property type="entry name" value="P-loop containing nucleotide triphosphate hydrolases"/>
    <property type="match status" value="2"/>
</dbReference>
<reference evidence="10 11" key="1">
    <citation type="journal article" date="2012" name="Proc. Natl. Acad. Sci. U.S.A.">
        <title>Gain and loss of multiple functionally related, horizontally transferred genes in the reduced genomes of two microsporidian parasites.</title>
        <authorList>
            <person name="Pombert J.-F."/>
            <person name="Selman M."/>
            <person name="Burki F."/>
            <person name="Bardell F.T."/>
            <person name="Farinelli L."/>
            <person name="Solter L.F."/>
            <person name="Whitman D.W."/>
            <person name="Weiss L.M."/>
            <person name="Corradi N."/>
            <person name="Keeling P.J."/>
        </authorList>
    </citation>
    <scope>NUCLEOTIDE SEQUENCE [LARGE SCALE GENOMIC DNA]</scope>
    <source>
        <strain evidence="10 11">SJ-2008</strain>
    </source>
</reference>
<dbReference type="InterPro" id="IPR011545">
    <property type="entry name" value="DEAD/DEAH_box_helicase_dom"/>
</dbReference>
<evidence type="ECO:0000256" key="7">
    <source>
        <dbReference type="RuleBase" id="RU365068"/>
    </source>
</evidence>
<dbReference type="EMBL" id="CP003522">
    <property type="protein sequence ID" value="AFN83063.1"/>
    <property type="molecule type" value="Genomic_DNA"/>
</dbReference>
<dbReference type="GO" id="GO:0003724">
    <property type="term" value="F:RNA helicase activity"/>
    <property type="evidence" value="ECO:0007669"/>
    <property type="project" value="UniProtKB-EC"/>
</dbReference>
<keyword evidence="11" id="KW-1185">Reference proteome</keyword>
<dbReference type="InterPro" id="IPR000629">
    <property type="entry name" value="RNA-helicase_DEAD-box_CS"/>
</dbReference>
<evidence type="ECO:0000256" key="1">
    <source>
        <dbReference type="ARBA" id="ARBA00022741"/>
    </source>
</evidence>
<dbReference type="PROSITE" id="PS51192">
    <property type="entry name" value="HELICASE_ATP_BIND_1"/>
    <property type="match status" value="1"/>
</dbReference>
<dbReference type="SMART" id="SM00490">
    <property type="entry name" value="HELICc"/>
    <property type="match status" value="1"/>
</dbReference>
<dbReference type="CDD" id="cd00268">
    <property type="entry name" value="DEADc"/>
    <property type="match status" value="1"/>
</dbReference>
<evidence type="ECO:0000256" key="3">
    <source>
        <dbReference type="ARBA" id="ARBA00022806"/>
    </source>
</evidence>
<dbReference type="CDD" id="cd18787">
    <property type="entry name" value="SF2_C_DEAD"/>
    <property type="match status" value="1"/>
</dbReference>
<keyword evidence="1 6" id="KW-0547">Nucleotide-binding</keyword>
<dbReference type="SUPFAM" id="SSF52540">
    <property type="entry name" value="P-loop containing nucleoside triphosphate hydrolases"/>
    <property type="match status" value="1"/>
</dbReference>
<comment type="domain">
    <text evidence="7">The Q motif is unique to and characteristic of the DEAD box family of RNA helicases and controls ATP binding and hydrolysis.</text>
</comment>
<proteinExistence type="inferred from homology"/>
<keyword evidence="3 6" id="KW-0347">Helicase</keyword>
<organism evidence="10 11">
    <name type="scientific">Encephalitozoon romaleae (strain SJ-2008)</name>
    <name type="common">Microsporidian parasite</name>
    <dbReference type="NCBI Taxonomy" id="1178016"/>
    <lineage>
        <taxon>Eukaryota</taxon>
        <taxon>Fungi</taxon>
        <taxon>Fungi incertae sedis</taxon>
        <taxon>Microsporidia</taxon>
        <taxon>Unikaryonidae</taxon>
        <taxon>Encephalitozoon</taxon>
    </lineage>
</organism>
<comment type="catalytic activity">
    <reaction evidence="7">
        <text>ATP + H2O = ADP + phosphate + H(+)</text>
        <dbReference type="Rhea" id="RHEA:13065"/>
        <dbReference type="ChEBI" id="CHEBI:15377"/>
        <dbReference type="ChEBI" id="CHEBI:15378"/>
        <dbReference type="ChEBI" id="CHEBI:30616"/>
        <dbReference type="ChEBI" id="CHEBI:43474"/>
        <dbReference type="ChEBI" id="CHEBI:456216"/>
        <dbReference type="EC" id="3.6.4.13"/>
    </reaction>
</comment>
<dbReference type="VEuPathDB" id="MicrosporidiaDB:EROM_051330"/>
<evidence type="ECO:0000313" key="10">
    <source>
        <dbReference type="EMBL" id="AFN83063.1"/>
    </source>
</evidence>
<evidence type="ECO:0000256" key="4">
    <source>
        <dbReference type="ARBA" id="ARBA00022840"/>
    </source>
</evidence>
<gene>
    <name evidence="10" type="ordered locus">EROM_051330</name>
</gene>
<keyword evidence="2 6" id="KW-0378">Hydrolase</keyword>
<dbReference type="Pfam" id="PF00270">
    <property type="entry name" value="DEAD"/>
    <property type="match status" value="1"/>
</dbReference>
<accession>I6ZIL6</accession>
<dbReference type="InterPro" id="IPR001650">
    <property type="entry name" value="Helicase_C-like"/>
</dbReference>
<dbReference type="HOGENOM" id="CLU_003041_1_3_1"/>
<dbReference type="PROSITE" id="PS00039">
    <property type="entry name" value="DEAD_ATP_HELICASE"/>
    <property type="match status" value="1"/>
</dbReference>
<protein>
    <recommendedName>
        <fullName evidence="7">ATP-dependent RNA helicase</fullName>
        <ecNumber evidence="7">3.6.4.13</ecNumber>
    </recommendedName>
</protein>
<evidence type="ECO:0000313" key="11">
    <source>
        <dbReference type="Proteomes" id="UP000010094"/>
    </source>
</evidence>
<dbReference type="KEGG" id="ero:EROM_051330"/>
<dbReference type="Pfam" id="PF00271">
    <property type="entry name" value="Helicase_C"/>
    <property type="match status" value="1"/>
</dbReference>
<feature type="domain" description="Helicase C-terminal" evidence="9">
    <location>
        <begin position="284"/>
        <end position="423"/>
    </location>
</feature>
<dbReference type="InterPro" id="IPR014001">
    <property type="entry name" value="Helicase_ATP-bd"/>
</dbReference>